<keyword evidence="11 16" id="KW-0804">Transcription</keyword>
<keyword evidence="17" id="KW-0175">Coiled coil</keyword>
<evidence type="ECO:0000256" key="6">
    <source>
        <dbReference type="ARBA" id="ARBA00022679"/>
    </source>
</evidence>
<dbReference type="PANTHER" id="PTHR20856">
    <property type="entry name" value="DNA-DIRECTED RNA POLYMERASE I SUBUNIT 2"/>
    <property type="match status" value="1"/>
</dbReference>
<evidence type="ECO:0000256" key="16">
    <source>
        <dbReference type="RuleBase" id="RU363031"/>
    </source>
</evidence>
<evidence type="ECO:0000256" key="15">
    <source>
        <dbReference type="RuleBase" id="RU000434"/>
    </source>
</evidence>
<dbReference type="Pfam" id="PF04567">
    <property type="entry name" value="RNA_pol_Rpb2_5"/>
    <property type="match status" value="1"/>
</dbReference>
<dbReference type="InterPro" id="IPR015712">
    <property type="entry name" value="DNA-dir_RNA_pol_su2"/>
</dbReference>
<evidence type="ECO:0000256" key="8">
    <source>
        <dbReference type="ARBA" id="ARBA00022723"/>
    </source>
</evidence>
<evidence type="ECO:0000313" key="25">
    <source>
        <dbReference type="EMBL" id="KYC45726.1"/>
    </source>
</evidence>
<comment type="catalytic activity">
    <reaction evidence="14 16">
        <text>RNA(n) + a ribonucleoside 5'-triphosphate = RNA(n+1) + diphosphate</text>
        <dbReference type="Rhea" id="RHEA:21248"/>
        <dbReference type="Rhea" id="RHEA-COMP:14527"/>
        <dbReference type="Rhea" id="RHEA-COMP:17342"/>
        <dbReference type="ChEBI" id="CHEBI:33019"/>
        <dbReference type="ChEBI" id="CHEBI:61557"/>
        <dbReference type="ChEBI" id="CHEBI:140395"/>
        <dbReference type="EC" id="2.7.7.6"/>
    </reaction>
</comment>
<dbReference type="NCBIfam" id="NF007175">
    <property type="entry name" value="PRK09606.1"/>
    <property type="match status" value="1"/>
</dbReference>
<evidence type="ECO:0000313" key="29">
    <source>
        <dbReference type="Proteomes" id="UP000092401"/>
    </source>
</evidence>
<accession>A0A150IYN0</accession>
<dbReference type="Pfam" id="PF04566">
    <property type="entry name" value="RNA_pol_Rpb2_4"/>
    <property type="match status" value="1"/>
</dbReference>
<evidence type="ECO:0000256" key="10">
    <source>
        <dbReference type="ARBA" id="ARBA00023125"/>
    </source>
</evidence>
<evidence type="ECO:0000256" key="3">
    <source>
        <dbReference type="ARBA" id="ARBA00006835"/>
    </source>
</evidence>
<dbReference type="InterPro" id="IPR037034">
    <property type="entry name" value="RNA_pol_Rpb2_2_sf"/>
</dbReference>
<dbReference type="NCBIfam" id="TIGR03670">
    <property type="entry name" value="rpoB_arch"/>
    <property type="match status" value="1"/>
</dbReference>
<comment type="function">
    <text evidence="16">DNA-dependent RNA polymerase catalyzes the transcription of DNA into RNA using the four ribonucleoside triphosphates as substrates.</text>
</comment>
<dbReference type="EMBL" id="LNJC01000020">
    <property type="protein sequence ID" value="KYC50086.1"/>
    <property type="molecule type" value="Genomic_DNA"/>
</dbReference>
<accession>A0A150IS77</accession>
<feature type="domain" description="RNA polymerase Rpb2" evidence="23">
    <location>
        <begin position="506"/>
        <end position="567"/>
    </location>
</feature>
<dbReference type="InterPro" id="IPR007646">
    <property type="entry name" value="RNA_pol_Rpb2_4"/>
</dbReference>
<dbReference type="InterPro" id="IPR014724">
    <property type="entry name" value="RNA_pol_RPB2_OB-fold"/>
</dbReference>
<keyword evidence="7 16" id="KW-0548">Nucleotidyltransferase</keyword>
<evidence type="ECO:0000259" key="24">
    <source>
        <dbReference type="Pfam" id="PF04567"/>
    </source>
</evidence>
<evidence type="ECO:0000256" key="9">
    <source>
        <dbReference type="ARBA" id="ARBA00022833"/>
    </source>
</evidence>
<dbReference type="GO" id="GO:0003899">
    <property type="term" value="F:DNA-directed RNA polymerase activity"/>
    <property type="evidence" value="ECO:0007669"/>
    <property type="project" value="UniProtKB-EC"/>
</dbReference>
<keyword evidence="10" id="KW-0238">DNA-binding</keyword>
<evidence type="ECO:0000313" key="30">
    <source>
        <dbReference type="Proteomes" id="UP000092403"/>
    </source>
</evidence>
<dbReference type="InterPro" id="IPR007120">
    <property type="entry name" value="DNA-dir_RNAP_su2_dom"/>
</dbReference>
<keyword evidence="4 16" id="KW-0240">DNA-directed RNA polymerase</keyword>
<dbReference type="InterPro" id="IPR037033">
    <property type="entry name" value="DNA-dir_RNAP_su2_hyb_sf"/>
</dbReference>
<proteinExistence type="inferred from homology"/>
<organism evidence="27 30">
    <name type="scientific">Candidatus Methanofastidiosum methylothiophilum</name>
    <dbReference type="NCBI Taxonomy" id="1705564"/>
    <lineage>
        <taxon>Archaea</taxon>
        <taxon>Methanobacteriati</taxon>
        <taxon>Methanobacteriota</taxon>
        <taxon>Stenosarchaea group</taxon>
        <taxon>Candidatus Methanofastidiosia</taxon>
        <taxon>Candidatus Methanofastidiosales</taxon>
        <taxon>Candidatus Methanofastidiosaceae</taxon>
        <taxon>Candidatus Methanofastidiosum</taxon>
    </lineage>
</organism>
<evidence type="ECO:0000259" key="18">
    <source>
        <dbReference type="Pfam" id="PF00562"/>
    </source>
</evidence>
<dbReference type="PATRIC" id="fig|1706436.3.peg.630"/>
<keyword evidence="6 16" id="KW-0808">Transferase</keyword>
<evidence type="ECO:0000259" key="20">
    <source>
        <dbReference type="Pfam" id="PF04561"/>
    </source>
</evidence>
<dbReference type="Proteomes" id="UP000091929">
    <property type="component" value="Unassembled WGS sequence"/>
</dbReference>
<dbReference type="Proteomes" id="UP000092401">
    <property type="component" value="Unassembled WGS sequence"/>
</dbReference>
<feature type="domain" description="RNA polymerase Rpb2" evidence="19">
    <location>
        <begin position="1009"/>
        <end position="1099"/>
    </location>
</feature>
<dbReference type="Gene3D" id="3.90.1110.10">
    <property type="entry name" value="RNA polymerase Rpb2, domain 2"/>
    <property type="match status" value="1"/>
</dbReference>
<dbReference type="GO" id="GO:0000428">
    <property type="term" value="C:DNA-directed RNA polymerase complex"/>
    <property type="evidence" value="ECO:0007669"/>
    <property type="project" value="UniProtKB-KW"/>
</dbReference>
<comment type="similarity">
    <text evidence="3 15">Belongs to the RNA polymerase beta chain family.</text>
</comment>
<sequence>MDRWVVIESFFNEKGFVRQHLDSFNDFVGKRLQEVIDEQAKIETDIEGFYVKFGKIRAGEPVYKEADGSKRDFFPQEARLRSLSYVVPLYLEFIPVIDEKEREPVEVEIGKLPIMLKSNACSLHGLGRDELILKGEDPRDPGGYFIINGAERVVVAIEDLAPNRILVEIDERLSVAIAKVFSTRSGFRALVTVERKKDGLLRVSFPSLPGKMPFVTLMKSLGLEKDIDIVNAVSSEKDIQKELLDNLEESMDVTDKELALDYLGKRLAMGQQKEYRLKRAEMALDKYLLPHIGTEESDRLRKAYYLGIMANRVIELSLGKRESDDKDHYANKRLKLAGDLLENLFRLSFVQLTRDIKYQLERTYARGRFEEGNEGDFVKKSVRADVLTERIRYAMATGTWPGGRMGISQLMDDTNFMSRFSHLRRVLSPLSRTQPHFEARDLHPTHWGRICPSETPEGPNCGLVKNMALMSYISIGSNELDIQNYLFSLGLEQITDVAGLKVMTYIYLNGNLIGFVKDGNSFTETVRKDRRKGKIDNEANIVYYEMTNEIHINCDPGRVRRPLIIVEDGKPLLTQEHVKAIERRAKSWSDLIAEGVIEYLDAEEEENTLIALSEEDLTPEHTHLEIYSPSILGVCASIVPFAEHNAAPRNSYGAGMGKQSLGFSQSNFKLKVETRGHLMYYPQMPIVKTKVMDAVGFNNRPAGQNFVVAVLSYLGYNIEDALIINKSSVDRGLGRTTFFRTYDSDERRYPGGQQDKFEVPDEAVSGYRGPDAYENLDIDGFIRPESVVKGGDVLIGRTSPPRFLEELDEFGTAIEGRRETSIGVRPSEKGIIDLVLLSETEDGNKLVKIKARDERIPELGDKFASRHGQKGVLGFLCPQKDMPFTEQGITPDLIINPHAIPSRKTVGQILEMIGGKAGSLKAKTIDATLFAGEKEADIRQILQDFGFKNTGRERLYNGITGEVIEADIFVGVCYYQKLHHMVADKIHARSRGPRQMLTRQPTEGKAREGGLRFGEMERDCLVGHGTSLLLKERLLEASDKADILVCGKCGSLAVYDKLRNREYCPICEEETDIYPVEMSYAFKLLLEELKSMCLDPKLKLRDRA</sequence>
<dbReference type="EMBL" id="LNGF01000014">
    <property type="protein sequence ID" value="KYC47889.1"/>
    <property type="molecule type" value="Genomic_DNA"/>
</dbReference>
<dbReference type="Pfam" id="PF04563">
    <property type="entry name" value="RNA_pol_Rpb2_1"/>
    <property type="match status" value="1"/>
</dbReference>
<dbReference type="Gene3D" id="3.90.1100.10">
    <property type="match status" value="1"/>
</dbReference>
<keyword evidence="9" id="KW-0862">Zinc</keyword>
<evidence type="ECO:0000259" key="21">
    <source>
        <dbReference type="Pfam" id="PF04563"/>
    </source>
</evidence>
<dbReference type="AlphaFoldDB" id="A0A150IYN0"/>
<accession>A0A150IL23</accession>
<dbReference type="Gene3D" id="2.40.50.150">
    <property type="match status" value="1"/>
</dbReference>
<feature type="coiled-coil region" evidence="17">
    <location>
        <begin position="230"/>
        <end position="257"/>
    </location>
</feature>
<comment type="cofactor">
    <cofactor evidence="1">
        <name>Zn(2+)</name>
        <dbReference type="ChEBI" id="CHEBI:29105"/>
    </cofactor>
</comment>
<dbReference type="Gene3D" id="3.90.1800.10">
    <property type="entry name" value="RNA polymerase alpha subunit dimerisation domain"/>
    <property type="match status" value="1"/>
</dbReference>
<evidence type="ECO:0000256" key="11">
    <source>
        <dbReference type="ARBA" id="ARBA00023163"/>
    </source>
</evidence>
<dbReference type="InterPro" id="IPR007641">
    <property type="entry name" value="RNA_pol_Rpb2_7"/>
</dbReference>
<evidence type="ECO:0000256" key="14">
    <source>
        <dbReference type="ARBA" id="ARBA00048552"/>
    </source>
</evidence>
<evidence type="ECO:0000313" key="28">
    <source>
        <dbReference type="Proteomes" id="UP000091929"/>
    </source>
</evidence>
<dbReference type="GO" id="GO:0003677">
    <property type="term" value="F:DNA binding"/>
    <property type="evidence" value="ECO:0007669"/>
    <property type="project" value="UniProtKB-KW"/>
</dbReference>
<feature type="domain" description="DNA-directed RNA polymerase subunit 2 hybrid-binding" evidence="18">
    <location>
        <begin position="635"/>
        <end position="1007"/>
    </location>
</feature>
<evidence type="ECO:0000256" key="1">
    <source>
        <dbReference type="ARBA" id="ARBA00001947"/>
    </source>
</evidence>
<dbReference type="GO" id="GO:0006351">
    <property type="term" value="P:DNA-templated transcription"/>
    <property type="evidence" value="ECO:0007669"/>
    <property type="project" value="InterPro"/>
</dbReference>
<dbReference type="PATRIC" id="fig|1706437.3.peg.772"/>
<dbReference type="Gene3D" id="3.90.1070.20">
    <property type="match status" value="1"/>
</dbReference>
<evidence type="ECO:0000256" key="4">
    <source>
        <dbReference type="ARBA" id="ARBA00022478"/>
    </source>
</evidence>
<evidence type="ECO:0000313" key="27">
    <source>
        <dbReference type="EMBL" id="KYC50086.1"/>
    </source>
</evidence>
<evidence type="ECO:0000259" key="19">
    <source>
        <dbReference type="Pfam" id="PF04560"/>
    </source>
</evidence>
<keyword evidence="8" id="KW-0479">Metal-binding</keyword>
<feature type="domain" description="RNA polymerase beta subunit protrusion" evidence="21">
    <location>
        <begin position="16"/>
        <end position="368"/>
    </location>
</feature>
<dbReference type="FunFam" id="2.40.270.10:FF:000011">
    <property type="entry name" value="DNA-directed RNA polymerase subunit beta"/>
    <property type="match status" value="1"/>
</dbReference>
<comment type="subunit">
    <text evidence="13">Part of the RNA polymerase complex.</text>
</comment>
<dbReference type="InterPro" id="IPR007644">
    <property type="entry name" value="RNA_pol_bsu_protrusion"/>
</dbReference>
<dbReference type="Proteomes" id="UP000092403">
    <property type="component" value="Unassembled WGS sequence"/>
</dbReference>
<dbReference type="GO" id="GO:0005737">
    <property type="term" value="C:cytoplasm"/>
    <property type="evidence" value="ECO:0007669"/>
    <property type="project" value="UniProtKB-SubCell"/>
</dbReference>
<name>A0A150IYN0_9EURY</name>
<dbReference type="GO" id="GO:0008270">
    <property type="term" value="F:zinc ion binding"/>
    <property type="evidence" value="ECO:0007669"/>
    <property type="project" value="InterPro"/>
</dbReference>
<dbReference type="Pfam" id="PF00562">
    <property type="entry name" value="RNA_pol_Rpb2_6"/>
    <property type="match status" value="1"/>
</dbReference>
<dbReference type="InterPro" id="IPR007645">
    <property type="entry name" value="RNA_pol_Rpb2_3"/>
</dbReference>
<evidence type="ECO:0000259" key="22">
    <source>
        <dbReference type="Pfam" id="PF04565"/>
    </source>
</evidence>
<evidence type="ECO:0000256" key="17">
    <source>
        <dbReference type="SAM" id="Coils"/>
    </source>
</evidence>
<comment type="caution">
    <text evidence="27">The sequence shown here is derived from an EMBL/GenBank/DDBJ whole genome shotgun (WGS) entry which is preliminary data.</text>
</comment>
<evidence type="ECO:0000256" key="5">
    <source>
        <dbReference type="ARBA" id="ARBA00022490"/>
    </source>
</evidence>
<keyword evidence="5" id="KW-0963">Cytoplasm</keyword>
<dbReference type="Pfam" id="PF04560">
    <property type="entry name" value="RNA_pol_Rpb2_7"/>
    <property type="match status" value="1"/>
</dbReference>
<protein>
    <recommendedName>
        <fullName evidence="16">DNA-directed RNA polymerase subunit beta</fullName>
        <ecNumber evidence="16">2.7.7.6</ecNumber>
    </recommendedName>
</protein>
<comment type="subcellular location">
    <subcellularLocation>
        <location evidence="2">Cytoplasm</location>
    </subcellularLocation>
</comment>
<dbReference type="Pfam" id="PF04561">
    <property type="entry name" value="RNA_pol_Rpb2_2"/>
    <property type="match status" value="1"/>
</dbReference>
<feature type="domain" description="RNA polymerase Rpb2" evidence="24">
    <location>
        <begin position="588"/>
        <end position="621"/>
    </location>
</feature>
<dbReference type="PROSITE" id="PS01166">
    <property type="entry name" value="RNA_POL_BETA"/>
    <property type="match status" value="1"/>
</dbReference>
<evidence type="ECO:0000313" key="26">
    <source>
        <dbReference type="EMBL" id="KYC47889.1"/>
    </source>
</evidence>
<evidence type="ECO:0000259" key="23">
    <source>
        <dbReference type="Pfam" id="PF04566"/>
    </source>
</evidence>
<feature type="domain" description="RNA polymerase Rpb2" evidence="20">
    <location>
        <begin position="162"/>
        <end position="335"/>
    </location>
</feature>
<comment type="function">
    <text evidence="12">DNA-dependent RNA polymerase (RNAP) catalyzes the transcription of DNA into RNA using the four ribonucleoside triphosphates as substrates. The Rpo2 subunit (Rpo2N and Rpo2C in this organism) is implicated in DNA promoter recognition and in nucleotide binding.</text>
</comment>
<dbReference type="CDD" id="cd00653">
    <property type="entry name" value="RNA_pol_B_RPB2"/>
    <property type="match status" value="1"/>
</dbReference>
<dbReference type="EMBL" id="LNGE01000012">
    <property type="protein sequence ID" value="KYC45726.1"/>
    <property type="molecule type" value="Genomic_DNA"/>
</dbReference>
<evidence type="ECO:0000256" key="13">
    <source>
        <dbReference type="ARBA" id="ARBA00025838"/>
    </source>
</evidence>
<gene>
    <name evidence="27" type="primary">rpoB1</name>
    <name evidence="25" type="ORF">APG10_00623</name>
    <name evidence="26" type="ORF">APG11_00767</name>
    <name evidence="27" type="ORF">APG12_01080</name>
</gene>
<dbReference type="SUPFAM" id="SSF64484">
    <property type="entry name" value="beta and beta-prime subunits of DNA dependent RNA-polymerase"/>
    <property type="match status" value="1"/>
</dbReference>
<dbReference type="GO" id="GO:0032549">
    <property type="term" value="F:ribonucleoside binding"/>
    <property type="evidence" value="ECO:0007669"/>
    <property type="project" value="InterPro"/>
</dbReference>
<dbReference type="InterPro" id="IPR019969">
    <property type="entry name" value="RNAP_Rpo2"/>
</dbReference>
<feature type="domain" description="RNA polymerase Rpb2" evidence="22">
    <location>
        <begin position="409"/>
        <end position="473"/>
    </location>
</feature>
<dbReference type="Pfam" id="PF04565">
    <property type="entry name" value="RNA_pol_Rpb2_3"/>
    <property type="match status" value="1"/>
</dbReference>
<dbReference type="InterPro" id="IPR007647">
    <property type="entry name" value="RNA_pol_Rpb2_5"/>
</dbReference>
<evidence type="ECO:0000256" key="2">
    <source>
        <dbReference type="ARBA" id="ARBA00004496"/>
    </source>
</evidence>
<evidence type="ECO:0000256" key="7">
    <source>
        <dbReference type="ARBA" id="ARBA00022695"/>
    </source>
</evidence>
<dbReference type="EC" id="2.7.7.6" evidence="16"/>
<dbReference type="NCBIfam" id="NF006335">
    <property type="entry name" value="PRK08565.1"/>
    <property type="match status" value="1"/>
</dbReference>
<evidence type="ECO:0000256" key="12">
    <source>
        <dbReference type="ARBA" id="ARBA00025096"/>
    </source>
</evidence>
<dbReference type="Gene3D" id="2.40.270.10">
    <property type="entry name" value="DNA-directed RNA polymerase, subunit 2, domain 6"/>
    <property type="match status" value="1"/>
</dbReference>
<dbReference type="PATRIC" id="fig|1706438.3.peg.1090"/>
<dbReference type="FunFam" id="3.90.1800.10:FF:000002">
    <property type="entry name" value="DNA-directed RNA polymerase subunit beta"/>
    <property type="match status" value="1"/>
</dbReference>
<dbReference type="InterPro" id="IPR007642">
    <property type="entry name" value="RNA_pol_Rpb2_2"/>
</dbReference>
<reference evidence="28 29" key="1">
    <citation type="journal article" date="2016" name="ISME J.">
        <title>Chasing the elusive Euryarchaeota class WSA2: genomes reveal a uniquely fastidious methyl-reducing methanogen.</title>
        <authorList>
            <person name="Nobu M.K."/>
            <person name="Narihiro T."/>
            <person name="Kuroda K."/>
            <person name="Mei R."/>
            <person name="Liu W.T."/>
        </authorList>
    </citation>
    <scope>NUCLEOTIDE SEQUENCE [LARGE SCALE GENOMIC DNA]</scope>
    <source>
        <strain evidence="25">B03fssc0709_Meth_Bin005</strain>
        <strain evidence="26">B15fssc0709_Meth_Bin003</strain>
        <strain evidence="27">BMIXfssc0709_Meth_Bin006</strain>
    </source>
</reference>
<dbReference type="InterPro" id="IPR007121">
    <property type="entry name" value="RNA_pol_bsu_CS"/>
</dbReference>